<name>A0A542Y7B2_9MICO</name>
<dbReference type="PANTHER" id="PTHR30483:SF6">
    <property type="entry name" value="PERIPLASMIC BINDING PROTEIN OF ABC TRANSPORTER FOR NATURAL AMINO ACIDS"/>
    <property type="match status" value="1"/>
</dbReference>
<feature type="domain" description="Leucine-binding protein" evidence="6">
    <location>
        <begin position="45"/>
        <end position="362"/>
    </location>
</feature>
<evidence type="ECO:0000256" key="5">
    <source>
        <dbReference type="SAM" id="SignalP"/>
    </source>
</evidence>
<dbReference type="CDD" id="cd06342">
    <property type="entry name" value="PBP1_ABC_LIVBP-like"/>
    <property type="match status" value="1"/>
</dbReference>
<dbReference type="PRINTS" id="PR00337">
    <property type="entry name" value="LEUILEVALBP"/>
</dbReference>
<sequence length="388" mass="39344">MISRSHSRGRRLVTLGAIAASAALVLTGCSGGLAGGDSGGSSDGPIKLGMLAPFSGSEAAFGDYMKYGAQLAIDEINADGGVDGRELELVTEDDGCDATAAVAAANKLVSAGVEGSVGGYCSGATLPTLPVFKEAGISMVIPAANSTKLVGQGAFLINGTGTQQGKAAVAYAEKLGAKSVVLIDDNTDYSVDLANAFEEQAGSLNIVKRESVNPDEKDFGANTNSVIGANPDFIYWTGYYQAGGLLIDQLRAAGYDGTILVGDGSVDAQLAAIAGPAIENVFGTFTRTPDMLEGGDAWVAAYTELAKADPGPYSMQTYEAVKAIAQAMDDAGSTDAEAVDKALLGLKAFPLLSGDLTFAEDGSREGGGFVIVSPTGEKGAFVLSDDLS</sequence>
<proteinExistence type="inferred from homology"/>
<dbReference type="PANTHER" id="PTHR30483">
    <property type="entry name" value="LEUCINE-SPECIFIC-BINDING PROTEIN"/>
    <property type="match status" value="1"/>
</dbReference>
<dbReference type="RefSeq" id="WP_141887233.1">
    <property type="nucleotide sequence ID" value="NZ_BAAAUY010000001.1"/>
</dbReference>
<dbReference type="PROSITE" id="PS51257">
    <property type="entry name" value="PROKAR_LIPOPROTEIN"/>
    <property type="match status" value="1"/>
</dbReference>
<evidence type="ECO:0000256" key="1">
    <source>
        <dbReference type="ARBA" id="ARBA00010062"/>
    </source>
</evidence>
<evidence type="ECO:0000256" key="3">
    <source>
        <dbReference type="ARBA" id="ARBA00022729"/>
    </source>
</evidence>
<evidence type="ECO:0000256" key="4">
    <source>
        <dbReference type="ARBA" id="ARBA00022970"/>
    </source>
</evidence>
<reference evidence="7 8" key="1">
    <citation type="submission" date="2019-06" db="EMBL/GenBank/DDBJ databases">
        <title>Sequencing the genomes of 1000 actinobacteria strains.</title>
        <authorList>
            <person name="Klenk H.-P."/>
        </authorList>
    </citation>
    <scope>NUCLEOTIDE SEQUENCE [LARGE SCALE GENOMIC DNA]</scope>
    <source>
        <strain evidence="7 8">DSM 8803</strain>
    </source>
</reference>
<dbReference type="InterPro" id="IPR051010">
    <property type="entry name" value="BCAA_transport"/>
</dbReference>
<dbReference type="EMBL" id="VFON01000001">
    <property type="protein sequence ID" value="TQL44000.1"/>
    <property type="molecule type" value="Genomic_DNA"/>
</dbReference>
<protein>
    <submittedName>
        <fullName evidence="7">Branched-chain amino acid transport system substrate-binding protein</fullName>
    </submittedName>
</protein>
<feature type="signal peptide" evidence="5">
    <location>
        <begin position="1"/>
        <end position="34"/>
    </location>
</feature>
<dbReference type="AlphaFoldDB" id="A0A542Y7B2"/>
<organism evidence="7 8">
    <name type="scientific">Leucobacter komagatae</name>
    <dbReference type="NCBI Taxonomy" id="55969"/>
    <lineage>
        <taxon>Bacteria</taxon>
        <taxon>Bacillati</taxon>
        <taxon>Actinomycetota</taxon>
        <taxon>Actinomycetes</taxon>
        <taxon>Micrococcales</taxon>
        <taxon>Microbacteriaceae</taxon>
        <taxon>Leucobacter</taxon>
    </lineage>
</organism>
<dbReference type="OrthoDB" id="7337537at2"/>
<evidence type="ECO:0000313" key="8">
    <source>
        <dbReference type="Proteomes" id="UP000319094"/>
    </source>
</evidence>
<evidence type="ECO:0000256" key="2">
    <source>
        <dbReference type="ARBA" id="ARBA00022448"/>
    </source>
</evidence>
<dbReference type="Gene3D" id="3.40.50.2300">
    <property type="match status" value="2"/>
</dbReference>
<dbReference type="InterPro" id="IPR028081">
    <property type="entry name" value="Leu-bd"/>
</dbReference>
<dbReference type="Pfam" id="PF13458">
    <property type="entry name" value="Peripla_BP_6"/>
    <property type="match status" value="1"/>
</dbReference>
<dbReference type="Proteomes" id="UP000319094">
    <property type="component" value="Unassembled WGS sequence"/>
</dbReference>
<dbReference type="GO" id="GO:0006865">
    <property type="term" value="P:amino acid transport"/>
    <property type="evidence" value="ECO:0007669"/>
    <property type="project" value="UniProtKB-KW"/>
</dbReference>
<keyword evidence="8" id="KW-1185">Reference proteome</keyword>
<gene>
    <name evidence="7" type="ORF">FB468_2038</name>
</gene>
<dbReference type="SUPFAM" id="SSF53822">
    <property type="entry name" value="Periplasmic binding protein-like I"/>
    <property type="match status" value="1"/>
</dbReference>
<keyword evidence="2" id="KW-0813">Transport</keyword>
<accession>A0A542Y7B2</accession>
<dbReference type="InterPro" id="IPR000709">
    <property type="entry name" value="Leu_Ile_Val-bd"/>
</dbReference>
<keyword evidence="3 5" id="KW-0732">Signal</keyword>
<comment type="caution">
    <text evidence="7">The sequence shown here is derived from an EMBL/GenBank/DDBJ whole genome shotgun (WGS) entry which is preliminary data.</text>
</comment>
<dbReference type="InterPro" id="IPR028082">
    <property type="entry name" value="Peripla_BP_I"/>
</dbReference>
<comment type="similarity">
    <text evidence="1">Belongs to the leucine-binding protein family.</text>
</comment>
<keyword evidence="4" id="KW-0029">Amino-acid transport</keyword>
<evidence type="ECO:0000259" key="6">
    <source>
        <dbReference type="Pfam" id="PF13458"/>
    </source>
</evidence>
<feature type="chain" id="PRO_5038533183" evidence="5">
    <location>
        <begin position="35"/>
        <end position="388"/>
    </location>
</feature>
<evidence type="ECO:0000313" key="7">
    <source>
        <dbReference type="EMBL" id="TQL44000.1"/>
    </source>
</evidence>
<dbReference type="STRING" id="55969.SD72_12395"/>